<name>A0A0M0JUW3_9EUKA</name>
<evidence type="ECO:0000313" key="2">
    <source>
        <dbReference type="Proteomes" id="UP000037460"/>
    </source>
</evidence>
<dbReference type="AlphaFoldDB" id="A0A0M0JUW3"/>
<sequence>MPELIRGTCAHCEAEEVILKYARHTMCSKYACQAAAHLLVIARRSKAQSEERNPKAAAPTYCYKIHSIHGQRDVDPGQLTAKKRRNAVDDADYEDAYLVHGDFGEDADDDGYKDTRWVLLSDILTLSATDLKVVVTYEKTLNKRQEKKRRALEVAGDEE</sequence>
<accession>A0A0M0JUW3</accession>
<evidence type="ECO:0000313" key="1">
    <source>
        <dbReference type="EMBL" id="KOO29938.1"/>
    </source>
</evidence>
<protein>
    <submittedName>
        <fullName evidence="1">Uncharacterized protein</fullName>
    </submittedName>
</protein>
<organism evidence="1 2">
    <name type="scientific">Chrysochromulina tobinii</name>
    <dbReference type="NCBI Taxonomy" id="1460289"/>
    <lineage>
        <taxon>Eukaryota</taxon>
        <taxon>Haptista</taxon>
        <taxon>Haptophyta</taxon>
        <taxon>Prymnesiophyceae</taxon>
        <taxon>Prymnesiales</taxon>
        <taxon>Chrysochromulinaceae</taxon>
        <taxon>Chrysochromulina</taxon>
    </lineage>
</organism>
<dbReference type="EMBL" id="JWZX01002325">
    <property type="protein sequence ID" value="KOO29938.1"/>
    <property type="molecule type" value="Genomic_DNA"/>
</dbReference>
<reference evidence="2" key="1">
    <citation type="journal article" date="2015" name="PLoS Genet.">
        <title>Genome Sequence and Transcriptome Analyses of Chrysochromulina tobin: Metabolic Tools for Enhanced Algal Fitness in the Prominent Order Prymnesiales (Haptophyceae).</title>
        <authorList>
            <person name="Hovde B.T."/>
            <person name="Deodato C.R."/>
            <person name="Hunsperger H.M."/>
            <person name="Ryken S.A."/>
            <person name="Yost W."/>
            <person name="Jha R.K."/>
            <person name="Patterson J."/>
            <person name="Monnat R.J. Jr."/>
            <person name="Barlow S.B."/>
            <person name="Starkenburg S.R."/>
            <person name="Cattolico R.A."/>
        </authorList>
    </citation>
    <scope>NUCLEOTIDE SEQUENCE</scope>
    <source>
        <strain evidence="2">CCMP291</strain>
    </source>
</reference>
<dbReference type="Proteomes" id="UP000037460">
    <property type="component" value="Unassembled WGS sequence"/>
</dbReference>
<proteinExistence type="predicted"/>
<gene>
    <name evidence="1" type="ORF">Ctob_014308</name>
</gene>
<comment type="caution">
    <text evidence="1">The sequence shown here is derived from an EMBL/GenBank/DDBJ whole genome shotgun (WGS) entry which is preliminary data.</text>
</comment>
<keyword evidence="2" id="KW-1185">Reference proteome</keyword>